<name>A0A382GWA4_9ZZZZ</name>
<evidence type="ECO:0008006" key="3">
    <source>
        <dbReference type="Google" id="ProtNLM"/>
    </source>
</evidence>
<reference evidence="2" key="1">
    <citation type="submission" date="2018-05" db="EMBL/GenBank/DDBJ databases">
        <authorList>
            <person name="Lanie J.A."/>
            <person name="Ng W.-L."/>
            <person name="Kazmierczak K.M."/>
            <person name="Andrzejewski T.M."/>
            <person name="Davidsen T.M."/>
            <person name="Wayne K.J."/>
            <person name="Tettelin H."/>
            <person name="Glass J.I."/>
            <person name="Rusch D."/>
            <person name="Podicherti R."/>
            <person name="Tsui H.-C.T."/>
            <person name="Winkler M.E."/>
        </authorList>
    </citation>
    <scope>NUCLEOTIDE SEQUENCE</scope>
</reference>
<gene>
    <name evidence="2" type="ORF">METZ01_LOCUS231295</name>
</gene>
<sequence>MRQNKDDHDKYDKMVELLKETKKRKMKILHNGIIHTMAVVIALISTPVLAEQPAFSQPESAYFFSSGSTDSGVYFISSTNGDGVGWVSKLAADGSMIESRWATDLQNPMGMRVSGKRLWINNTTEIVGLNLDNPNDRIVHPIDGAISLNDLATDSSGHAYLSDSMNSRVVRVDLATGENSTYISTLPSSPNGVLIQGDRLYIASWGVMSDQPEERAEWITKTAGDLYWVSLKDAKKSRHIIASELGNLDGVEIDQQGNIYVSDWESGKLYKISSRTKTVISLGQYGQGLADIGLNWLTRELVLPVMLSNEVLFFTPNH</sequence>
<evidence type="ECO:0000313" key="2">
    <source>
        <dbReference type="EMBL" id="SVB78441.1"/>
    </source>
</evidence>
<keyword evidence="1" id="KW-0472">Membrane</keyword>
<protein>
    <recommendedName>
        <fullName evidence="3">SMP-30/Gluconolactonase/LRE-like region domain-containing protein</fullName>
    </recommendedName>
</protein>
<dbReference type="AlphaFoldDB" id="A0A382GWA4"/>
<proteinExistence type="predicted"/>
<keyword evidence="1" id="KW-0812">Transmembrane</keyword>
<keyword evidence="1" id="KW-1133">Transmembrane helix</keyword>
<dbReference type="Gene3D" id="2.120.10.30">
    <property type="entry name" value="TolB, C-terminal domain"/>
    <property type="match status" value="1"/>
</dbReference>
<evidence type="ECO:0000256" key="1">
    <source>
        <dbReference type="SAM" id="Phobius"/>
    </source>
</evidence>
<dbReference type="SUPFAM" id="SSF63825">
    <property type="entry name" value="YWTD domain"/>
    <property type="match status" value="1"/>
</dbReference>
<dbReference type="EMBL" id="UINC01057377">
    <property type="protein sequence ID" value="SVB78441.1"/>
    <property type="molecule type" value="Genomic_DNA"/>
</dbReference>
<dbReference type="InterPro" id="IPR011042">
    <property type="entry name" value="6-blade_b-propeller_TolB-like"/>
</dbReference>
<organism evidence="2">
    <name type="scientific">marine metagenome</name>
    <dbReference type="NCBI Taxonomy" id="408172"/>
    <lineage>
        <taxon>unclassified sequences</taxon>
        <taxon>metagenomes</taxon>
        <taxon>ecological metagenomes</taxon>
    </lineage>
</organism>
<feature type="transmembrane region" description="Helical" evidence="1">
    <location>
        <begin position="28"/>
        <end position="50"/>
    </location>
</feature>
<accession>A0A382GWA4</accession>